<evidence type="ECO:0000313" key="3">
    <source>
        <dbReference type="Proteomes" id="UP000596660"/>
    </source>
</evidence>
<dbReference type="AlphaFoldDB" id="A0A803KTS6"/>
<dbReference type="Gramene" id="AUR62002434-RA">
    <property type="protein sequence ID" value="AUR62002434-RA:cds"/>
    <property type="gene ID" value="AUR62002434"/>
</dbReference>
<feature type="region of interest" description="Disordered" evidence="1">
    <location>
        <begin position="272"/>
        <end position="310"/>
    </location>
</feature>
<evidence type="ECO:0000256" key="1">
    <source>
        <dbReference type="SAM" id="MobiDB-lite"/>
    </source>
</evidence>
<reference evidence="2" key="1">
    <citation type="journal article" date="2017" name="Nature">
        <title>The genome of Chenopodium quinoa.</title>
        <authorList>
            <person name="Jarvis D.E."/>
            <person name="Ho Y.S."/>
            <person name="Lightfoot D.J."/>
            <person name="Schmoeckel S.M."/>
            <person name="Li B."/>
            <person name="Borm T.J.A."/>
            <person name="Ohyanagi H."/>
            <person name="Mineta K."/>
            <person name="Michell C.T."/>
            <person name="Saber N."/>
            <person name="Kharbatia N.M."/>
            <person name="Rupper R.R."/>
            <person name="Sharp A.R."/>
            <person name="Dally N."/>
            <person name="Boughton B.A."/>
            <person name="Woo Y.H."/>
            <person name="Gao G."/>
            <person name="Schijlen E.G.W.M."/>
            <person name="Guo X."/>
            <person name="Momin A.A."/>
            <person name="Negrao S."/>
            <person name="Al-Babili S."/>
            <person name="Gehring C."/>
            <person name="Roessner U."/>
            <person name="Jung C."/>
            <person name="Murphy K."/>
            <person name="Arold S.T."/>
            <person name="Gojobori T."/>
            <person name="van der Linden C.G."/>
            <person name="van Loo E.N."/>
            <person name="Jellen E.N."/>
            <person name="Maughan P.J."/>
            <person name="Tester M."/>
        </authorList>
    </citation>
    <scope>NUCLEOTIDE SEQUENCE [LARGE SCALE GENOMIC DNA]</scope>
    <source>
        <strain evidence="2">cv. PI 614886</strain>
    </source>
</reference>
<protein>
    <submittedName>
        <fullName evidence="2">Uncharacterized protein</fullName>
    </submittedName>
</protein>
<dbReference type="Proteomes" id="UP000596660">
    <property type="component" value="Unplaced"/>
</dbReference>
<keyword evidence="3" id="KW-1185">Reference proteome</keyword>
<evidence type="ECO:0000313" key="2">
    <source>
        <dbReference type="EnsemblPlants" id="AUR62002434-RA:cds"/>
    </source>
</evidence>
<reference evidence="2" key="2">
    <citation type="submission" date="2021-03" db="UniProtKB">
        <authorList>
            <consortium name="EnsemblPlants"/>
        </authorList>
    </citation>
    <scope>IDENTIFICATION</scope>
</reference>
<sequence>MIDKITAHWKENVNVADFIRSFELRKTYLDRVTVYKRSSTDPPPIIGYEITDRGWKSRDFFALKDSLGESARWMRSGWHTGLRLDAIKPEDGSQEEVEALYRFLIVDRTFSGVTVPPSAASTSMASEVLACARKRRKGDSKDKSGEASFQVMEDGPSKTLTDTSMQLMRTNNEIWPAAGKLLFPAAKKHLAKLDVPSTLADGAQLIFQPWNSRRSSRKGMKKKDEEVNLLSDGWCFWKRKPRILKLMEEEAAADGLVDDYLLVGNIKDLVSEEPKGDDVDAEKPAAESLLGHNEEHPVAGDGGEKDGPKA</sequence>
<name>A0A803KTS6_CHEQI</name>
<accession>A0A803KTS6</accession>
<feature type="compositionally biased region" description="Basic and acidic residues" evidence="1">
    <location>
        <begin position="272"/>
        <end position="285"/>
    </location>
</feature>
<dbReference type="EnsemblPlants" id="AUR62002434-RA">
    <property type="protein sequence ID" value="AUR62002434-RA:cds"/>
    <property type="gene ID" value="AUR62002434"/>
</dbReference>
<proteinExistence type="predicted"/>
<feature type="compositionally biased region" description="Basic and acidic residues" evidence="1">
    <location>
        <begin position="292"/>
        <end position="310"/>
    </location>
</feature>
<organism evidence="2 3">
    <name type="scientific">Chenopodium quinoa</name>
    <name type="common">Quinoa</name>
    <dbReference type="NCBI Taxonomy" id="63459"/>
    <lineage>
        <taxon>Eukaryota</taxon>
        <taxon>Viridiplantae</taxon>
        <taxon>Streptophyta</taxon>
        <taxon>Embryophyta</taxon>
        <taxon>Tracheophyta</taxon>
        <taxon>Spermatophyta</taxon>
        <taxon>Magnoliopsida</taxon>
        <taxon>eudicotyledons</taxon>
        <taxon>Gunneridae</taxon>
        <taxon>Pentapetalae</taxon>
        <taxon>Caryophyllales</taxon>
        <taxon>Chenopodiaceae</taxon>
        <taxon>Chenopodioideae</taxon>
        <taxon>Atripliceae</taxon>
        <taxon>Chenopodium</taxon>
    </lineage>
</organism>